<dbReference type="Proteomes" id="UP000199398">
    <property type="component" value="Unassembled WGS sequence"/>
</dbReference>
<reference evidence="1 4" key="2">
    <citation type="submission" date="2018-10" db="EMBL/GenBank/DDBJ databases">
        <title>Sequencing the genomes of 1000 actinobacteria strains.</title>
        <authorList>
            <person name="Klenk H.-P."/>
        </authorList>
    </citation>
    <scope>NUCLEOTIDE SEQUENCE [LARGE SCALE GENOMIC DNA]</scope>
    <source>
        <strain evidence="1 4">DSM 45119</strain>
    </source>
</reference>
<dbReference type="AlphaFoldDB" id="A0A1I5AYS8"/>
<dbReference type="Proteomes" id="UP000270697">
    <property type="component" value="Unassembled WGS sequence"/>
</dbReference>
<evidence type="ECO:0000313" key="4">
    <source>
        <dbReference type="Proteomes" id="UP000270697"/>
    </source>
</evidence>
<dbReference type="OrthoDB" id="4204024at2"/>
<dbReference type="EMBL" id="FOUP01000006">
    <property type="protein sequence ID" value="SFN67618.1"/>
    <property type="molecule type" value="Genomic_DNA"/>
</dbReference>
<dbReference type="RefSeq" id="WP_093153657.1">
    <property type="nucleotide sequence ID" value="NZ_FOUP01000006.1"/>
</dbReference>
<organism evidence="2 3">
    <name type="scientific">Saccharopolyspora antimicrobica</name>
    <dbReference type="NCBI Taxonomy" id="455193"/>
    <lineage>
        <taxon>Bacteria</taxon>
        <taxon>Bacillati</taxon>
        <taxon>Actinomycetota</taxon>
        <taxon>Actinomycetes</taxon>
        <taxon>Pseudonocardiales</taxon>
        <taxon>Pseudonocardiaceae</taxon>
        <taxon>Saccharopolyspora</taxon>
    </lineage>
</organism>
<keyword evidence="4" id="KW-1185">Reference proteome</keyword>
<evidence type="ECO:0000313" key="3">
    <source>
        <dbReference type="Proteomes" id="UP000199398"/>
    </source>
</evidence>
<proteinExistence type="predicted"/>
<dbReference type="EMBL" id="RBXX01000002">
    <property type="protein sequence ID" value="RKT86412.1"/>
    <property type="molecule type" value="Genomic_DNA"/>
</dbReference>
<accession>A0A1I5AYS8</accession>
<evidence type="ECO:0000313" key="2">
    <source>
        <dbReference type="EMBL" id="SFN67618.1"/>
    </source>
</evidence>
<name>A0A1I5AYS8_9PSEU</name>
<sequence>MDEIKVQLSDDAVRWFEQNYRYTEWDADEFARDQGWSGFDFVVGSDGEPLVVPGEYVFGHLCSHLLDASNAEAAATIMGEAAPGKASEFHGVLAYDYADEAAREATERIGASLAGYPVLNDEDFDQREREAAISTLTDCCDVPAEIAGDVAAALSDDGQSLCTDCSIWDLGRIMDRLGYRECAECDGWIKTSHDEPLHYDCAKAHEEPDCECVSRLIDTHRHNEVVTTWADVRETLRGCEYCYSQVLPYGKTA</sequence>
<gene>
    <name evidence="1" type="ORF">ATL45_4779</name>
    <name evidence="2" type="ORF">SAMN05421805_10653</name>
</gene>
<protein>
    <submittedName>
        <fullName evidence="2">Uncharacterized protein</fullName>
    </submittedName>
</protein>
<evidence type="ECO:0000313" key="1">
    <source>
        <dbReference type="EMBL" id="RKT86412.1"/>
    </source>
</evidence>
<reference evidence="2 3" key="1">
    <citation type="submission" date="2016-10" db="EMBL/GenBank/DDBJ databases">
        <authorList>
            <person name="de Groot N.N."/>
        </authorList>
    </citation>
    <scope>NUCLEOTIDE SEQUENCE [LARGE SCALE GENOMIC DNA]</scope>
    <source>
        <strain evidence="2 3">CPCC 201259</strain>
    </source>
</reference>